<accession>A0A811U3U5</accession>
<dbReference type="EMBL" id="CAJHJT010000001">
    <property type="protein sequence ID" value="CAD6993684.1"/>
    <property type="molecule type" value="Genomic_DNA"/>
</dbReference>
<dbReference type="Proteomes" id="UP000606786">
    <property type="component" value="Unassembled WGS sequence"/>
</dbReference>
<feature type="non-terminal residue" evidence="1">
    <location>
        <position position="57"/>
    </location>
</feature>
<gene>
    <name evidence="1" type="ORF">CCAP1982_LOCUS2490</name>
</gene>
<keyword evidence="2" id="KW-1185">Reference proteome</keyword>
<proteinExistence type="predicted"/>
<dbReference type="AlphaFoldDB" id="A0A811U3U5"/>
<organism evidence="1 2">
    <name type="scientific">Ceratitis capitata</name>
    <name type="common">Mediterranean fruit fly</name>
    <name type="synonym">Tephritis capitata</name>
    <dbReference type="NCBI Taxonomy" id="7213"/>
    <lineage>
        <taxon>Eukaryota</taxon>
        <taxon>Metazoa</taxon>
        <taxon>Ecdysozoa</taxon>
        <taxon>Arthropoda</taxon>
        <taxon>Hexapoda</taxon>
        <taxon>Insecta</taxon>
        <taxon>Pterygota</taxon>
        <taxon>Neoptera</taxon>
        <taxon>Endopterygota</taxon>
        <taxon>Diptera</taxon>
        <taxon>Brachycera</taxon>
        <taxon>Muscomorpha</taxon>
        <taxon>Tephritoidea</taxon>
        <taxon>Tephritidae</taxon>
        <taxon>Ceratitis</taxon>
        <taxon>Ceratitis</taxon>
    </lineage>
</organism>
<protein>
    <submittedName>
        <fullName evidence="1">(Mediterranean fruit fly) hypothetical protein</fullName>
    </submittedName>
</protein>
<comment type="caution">
    <text evidence="1">The sequence shown here is derived from an EMBL/GenBank/DDBJ whole genome shotgun (WGS) entry which is preliminary data.</text>
</comment>
<sequence>MQNGQCDQQANRAQATPSKLYTHIEYCILSILIDVVDDALRLVAFAYAFQVRAATFS</sequence>
<name>A0A811U3U5_CERCA</name>
<evidence type="ECO:0000313" key="2">
    <source>
        <dbReference type="Proteomes" id="UP000606786"/>
    </source>
</evidence>
<evidence type="ECO:0000313" key="1">
    <source>
        <dbReference type="EMBL" id="CAD6993684.1"/>
    </source>
</evidence>
<reference evidence="1" key="1">
    <citation type="submission" date="2020-11" db="EMBL/GenBank/DDBJ databases">
        <authorList>
            <person name="Whitehead M."/>
        </authorList>
    </citation>
    <scope>NUCLEOTIDE SEQUENCE</scope>
    <source>
        <strain evidence="1">EGII</strain>
    </source>
</reference>